<name>A0ABV3ZAB3_9BACT</name>
<dbReference type="InterPro" id="IPR034660">
    <property type="entry name" value="DinB/YfiT-like"/>
</dbReference>
<protein>
    <submittedName>
        <fullName evidence="2">DinB family protein</fullName>
    </submittedName>
</protein>
<keyword evidence="3" id="KW-1185">Reference proteome</keyword>
<dbReference type="EMBL" id="JAULBC010000001">
    <property type="protein sequence ID" value="MEX6686812.1"/>
    <property type="molecule type" value="Genomic_DNA"/>
</dbReference>
<sequence>MQCLTKLINDFNNTIDAWIAELGTFDFEKLITKPDAESWSLGQVYMHLINETDYYIEQIEASTNNNANLSQEMTDIGKSMFRSNAFPEVKIKGDPASTDKIQQPQSKTGLHDDMLALKQRMNRAAQSLVNTTATGKTQHPGLGYFSGPEWLQFADMHLRHHLRQKERIKNFLANQH</sequence>
<dbReference type="InterPro" id="IPR024775">
    <property type="entry name" value="DinB-like"/>
</dbReference>
<evidence type="ECO:0000259" key="1">
    <source>
        <dbReference type="Pfam" id="PF12867"/>
    </source>
</evidence>
<feature type="domain" description="DinB-like" evidence="1">
    <location>
        <begin position="20"/>
        <end position="164"/>
    </location>
</feature>
<dbReference type="Gene3D" id="1.20.120.450">
    <property type="entry name" value="dinb family like domain"/>
    <property type="match status" value="1"/>
</dbReference>
<dbReference type="SUPFAM" id="SSF109854">
    <property type="entry name" value="DinB/YfiT-like putative metalloenzymes"/>
    <property type="match status" value="1"/>
</dbReference>
<gene>
    <name evidence="2" type="ORF">QTN47_04860</name>
</gene>
<dbReference type="RefSeq" id="WP_369328209.1">
    <property type="nucleotide sequence ID" value="NZ_JAULBC010000001.1"/>
</dbReference>
<reference evidence="2 3" key="1">
    <citation type="submission" date="2023-07" db="EMBL/GenBank/DDBJ databases">
        <authorList>
            <person name="Lian W.-H."/>
        </authorList>
    </citation>
    <scope>NUCLEOTIDE SEQUENCE [LARGE SCALE GENOMIC DNA]</scope>
    <source>
        <strain evidence="2 3">SYSU DXS3180</strain>
    </source>
</reference>
<comment type="caution">
    <text evidence="2">The sequence shown here is derived from an EMBL/GenBank/DDBJ whole genome shotgun (WGS) entry which is preliminary data.</text>
</comment>
<dbReference type="Pfam" id="PF12867">
    <property type="entry name" value="DinB_2"/>
    <property type="match status" value="1"/>
</dbReference>
<accession>A0ABV3ZAB3</accession>
<dbReference type="Proteomes" id="UP001560573">
    <property type="component" value="Unassembled WGS sequence"/>
</dbReference>
<proteinExistence type="predicted"/>
<evidence type="ECO:0000313" key="2">
    <source>
        <dbReference type="EMBL" id="MEX6686812.1"/>
    </source>
</evidence>
<organism evidence="2 3">
    <name type="scientific">Danxiaibacter flavus</name>
    <dbReference type="NCBI Taxonomy" id="3049108"/>
    <lineage>
        <taxon>Bacteria</taxon>
        <taxon>Pseudomonadati</taxon>
        <taxon>Bacteroidota</taxon>
        <taxon>Chitinophagia</taxon>
        <taxon>Chitinophagales</taxon>
        <taxon>Chitinophagaceae</taxon>
        <taxon>Danxiaibacter</taxon>
    </lineage>
</organism>
<evidence type="ECO:0000313" key="3">
    <source>
        <dbReference type="Proteomes" id="UP001560573"/>
    </source>
</evidence>